<reference evidence="3 4" key="1">
    <citation type="submission" date="2019-07" db="EMBL/GenBank/DDBJ databases">
        <authorList>
            <person name="Jastrzebski P J."/>
            <person name="Paukszto L."/>
            <person name="Jastrzebski P J."/>
        </authorList>
    </citation>
    <scope>NUCLEOTIDE SEQUENCE [LARGE SCALE GENOMIC DNA]</scope>
    <source>
        <strain evidence="3 4">WMS-il1</strain>
    </source>
</reference>
<feature type="domain" description="Phospholipid/glycerol acyltransferase" evidence="2">
    <location>
        <begin position="80"/>
        <end position="205"/>
    </location>
</feature>
<name>A0A564Z5L2_HYMDI</name>
<sequence length="302" mass="35538">MILFPLLALIILVPLAPTVMVMWLLLRLAGFFLPSTAYHTFDDKLYSWYQRCVLLFFEPFVTQKIYFYGDHDFTKRKENVIFMCNHQSTVDWIICSMIIARQGGIGRLRFILLNALKYIPLFGYYFYQHCFIFMNRDNFEAHKAVSTMDYIMKKQLSCWIVAYPEVDRFNPRKPEAIKESRRFAKSKDENNIGKTKILSFIGQTVSKLFCFSSLKIGRAHHLADSNWINTKVFLRSTLTYVCTYLTPDQLTSGCVHSCGACYWVHCWSGFVQLKQNPLKKFTFFFTTQKSEVFIHWNKILIP</sequence>
<dbReference type="SUPFAM" id="SSF69593">
    <property type="entry name" value="Glycerol-3-phosphate (1)-acyltransferase"/>
    <property type="match status" value="1"/>
</dbReference>
<evidence type="ECO:0000313" key="4">
    <source>
        <dbReference type="Proteomes" id="UP000321570"/>
    </source>
</evidence>
<keyword evidence="1" id="KW-1133">Transmembrane helix</keyword>
<evidence type="ECO:0000256" key="1">
    <source>
        <dbReference type="SAM" id="Phobius"/>
    </source>
</evidence>
<dbReference type="CDD" id="cd07990">
    <property type="entry name" value="LPLAT_LCLAT1-like"/>
    <property type="match status" value="1"/>
</dbReference>
<gene>
    <name evidence="3" type="ORF">WMSIL1_LOCUS12833</name>
</gene>
<dbReference type="InterPro" id="IPR002123">
    <property type="entry name" value="Plipid/glycerol_acylTrfase"/>
</dbReference>
<feature type="transmembrane region" description="Helical" evidence="1">
    <location>
        <begin position="6"/>
        <end position="26"/>
    </location>
</feature>
<dbReference type="GO" id="GO:0005783">
    <property type="term" value="C:endoplasmic reticulum"/>
    <property type="evidence" value="ECO:0007669"/>
    <property type="project" value="TreeGrafter"/>
</dbReference>
<keyword evidence="1" id="KW-0472">Membrane</keyword>
<dbReference type="AlphaFoldDB" id="A0A564Z5L2"/>
<evidence type="ECO:0000313" key="3">
    <source>
        <dbReference type="EMBL" id="VUZ54815.1"/>
    </source>
</evidence>
<keyword evidence="1" id="KW-0812">Transmembrane</keyword>
<dbReference type="GO" id="GO:0016746">
    <property type="term" value="F:acyltransferase activity"/>
    <property type="evidence" value="ECO:0007669"/>
    <property type="project" value="InterPro"/>
</dbReference>
<dbReference type="SMART" id="SM00563">
    <property type="entry name" value="PlsC"/>
    <property type="match status" value="1"/>
</dbReference>
<keyword evidence="4" id="KW-1185">Reference proteome</keyword>
<dbReference type="EMBL" id="CABIJS010000666">
    <property type="protein sequence ID" value="VUZ54815.1"/>
    <property type="molecule type" value="Genomic_DNA"/>
</dbReference>
<dbReference type="Proteomes" id="UP000321570">
    <property type="component" value="Unassembled WGS sequence"/>
</dbReference>
<proteinExistence type="predicted"/>
<evidence type="ECO:0000259" key="2">
    <source>
        <dbReference type="SMART" id="SM00563"/>
    </source>
</evidence>
<organism evidence="3 4">
    <name type="scientific">Hymenolepis diminuta</name>
    <name type="common">Rat tapeworm</name>
    <dbReference type="NCBI Taxonomy" id="6216"/>
    <lineage>
        <taxon>Eukaryota</taxon>
        <taxon>Metazoa</taxon>
        <taxon>Spiralia</taxon>
        <taxon>Lophotrochozoa</taxon>
        <taxon>Platyhelminthes</taxon>
        <taxon>Cestoda</taxon>
        <taxon>Eucestoda</taxon>
        <taxon>Cyclophyllidea</taxon>
        <taxon>Hymenolepididae</taxon>
        <taxon>Hymenolepis</taxon>
    </lineage>
</organism>
<accession>A0A564Z5L2</accession>
<dbReference type="Pfam" id="PF01553">
    <property type="entry name" value="Acyltransferase"/>
    <property type="match status" value="1"/>
</dbReference>
<feature type="non-terminal residue" evidence="3">
    <location>
        <position position="302"/>
    </location>
</feature>
<dbReference type="PANTHER" id="PTHR10983:SF73">
    <property type="entry name" value="1-ACYL-SN-GLYCEROL-3-PHOSPHATE ACYLTRANSFERASE EPSILON"/>
    <property type="match status" value="1"/>
</dbReference>
<dbReference type="GO" id="GO:0036149">
    <property type="term" value="P:phosphatidylinositol acyl-chain remodeling"/>
    <property type="evidence" value="ECO:0007669"/>
    <property type="project" value="TreeGrafter"/>
</dbReference>
<dbReference type="PANTHER" id="PTHR10983">
    <property type="entry name" value="1-ACYLGLYCEROL-3-PHOSPHATE ACYLTRANSFERASE-RELATED"/>
    <property type="match status" value="1"/>
</dbReference>
<protein>
    <recommendedName>
        <fullName evidence="2">Phospholipid/glycerol acyltransferase domain-containing protein</fullName>
    </recommendedName>
</protein>